<dbReference type="GO" id="GO:0046872">
    <property type="term" value="F:metal ion binding"/>
    <property type="evidence" value="ECO:0007669"/>
    <property type="project" value="UniProtKB-KW"/>
</dbReference>
<dbReference type="Gene3D" id="3.40.630.10">
    <property type="entry name" value="Zn peptidases"/>
    <property type="match status" value="1"/>
</dbReference>
<dbReference type="EC" id="3.4.-.-" evidence="14"/>
<evidence type="ECO:0000256" key="1">
    <source>
        <dbReference type="ARBA" id="ARBA00001947"/>
    </source>
</evidence>
<evidence type="ECO:0000313" key="16">
    <source>
        <dbReference type="EMBL" id="TQW00858.1"/>
    </source>
</evidence>
<evidence type="ECO:0000256" key="6">
    <source>
        <dbReference type="ARBA" id="ARBA00022729"/>
    </source>
</evidence>
<evidence type="ECO:0000256" key="9">
    <source>
        <dbReference type="ARBA" id="ARBA00023145"/>
    </source>
</evidence>
<feature type="domain" description="Peptidase M28" evidence="15">
    <location>
        <begin position="197"/>
        <end position="368"/>
    </location>
</feature>
<comment type="cofactor">
    <cofactor evidence="1">
        <name>Zn(2+)</name>
        <dbReference type="ChEBI" id="CHEBI:29105"/>
    </cofactor>
</comment>
<evidence type="ECO:0000256" key="14">
    <source>
        <dbReference type="RuleBase" id="RU361240"/>
    </source>
</evidence>
<dbReference type="Proteomes" id="UP000315783">
    <property type="component" value="Unassembled WGS sequence"/>
</dbReference>
<evidence type="ECO:0000313" key="17">
    <source>
        <dbReference type="Proteomes" id="UP000315783"/>
    </source>
</evidence>
<protein>
    <recommendedName>
        <fullName evidence="14">Peptide hydrolase</fullName>
        <ecNumber evidence="14">3.4.-.-</ecNumber>
    </recommendedName>
</protein>
<keyword evidence="10" id="KW-1015">Disulfide bond</keyword>
<dbReference type="EMBL" id="SPUK01000001">
    <property type="protein sequence ID" value="TQW00858.1"/>
    <property type="molecule type" value="Genomic_DNA"/>
</dbReference>
<accession>A0A545WDW6</accession>
<evidence type="ECO:0000256" key="3">
    <source>
        <dbReference type="ARBA" id="ARBA00022438"/>
    </source>
</evidence>
<dbReference type="PANTHER" id="PTHR12147:SF56">
    <property type="entry name" value="AMINOPEPTIDASE YDR415C-RELATED"/>
    <property type="match status" value="1"/>
</dbReference>
<reference evidence="16 17" key="1">
    <citation type="journal article" date="2019" name="Appl. Microbiol. Biotechnol.">
        <title>Genome sequence of Isaria javanica and comparative genome analysis insights into family S53 peptidase evolution in fungal entomopathogens.</title>
        <authorList>
            <person name="Lin R."/>
            <person name="Zhang X."/>
            <person name="Xin B."/>
            <person name="Zou M."/>
            <person name="Gao Y."/>
            <person name="Qin F."/>
            <person name="Hu Q."/>
            <person name="Xie B."/>
            <person name="Cheng X."/>
        </authorList>
    </citation>
    <scope>NUCLEOTIDE SEQUENCE [LARGE SCALE GENOMIC DNA]</scope>
    <source>
        <strain evidence="16 17">IJ1G</strain>
    </source>
</reference>
<dbReference type="AlphaFoldDB" id="A0A545WDW6"/>
<evidence type="ECO:0000256" key="2">
    <source>
        <dbReference type="ARBA" id="ARBA00011245"/>
    </source>
</evidence>
<dbReference type="GO" id="GO:0004177">
    <property type="term" value="F:aminopeptidase activity"/>
    <property type="evidence" value="ECO:0007669"/>
    <property type="project" value="UniProtKB-KW"/>
</dbReference>
<evidence type="ECO:0000256" key="5">
    <source>
        <dbReference type="ARBA" id="ARBA00022723"/>
    </source>
</evidence>
<organism evidence="16 17">
    <name type="scientific">Cordyceps javanica</name>
    <dbReference type="NCBI Taxonomy" id="43265"/>
    <lineage>
        <taxon>Eukaryota</taxon>
        <taxon>Fungi</taxon>
        <taxon>Dikarya</taxon>
        <taxon>Ascomycota</taxon>
        <taxon>Pezizomycotina</taxon>
        <taxon>Sordariomycetes</taxon>
        <taxon>Hypocreomycetidae</taxon>
        <taxon>Hypocreales</taxon>
        <taxon>Cordycipitaceae</taxon>
        <taxon>Cordyceps</taxon>
    </lineage>
</organism>
<evidence type="ECO:0000256" key="12">
    <source>
        <dbReference type="ARBA" id="ARBA00043843"/>
    </source>
</evidence>
<gene>
    <name evidence="16" type="ORF">IF1G_00789</name>
</gene>
<keyword evidence="7 14" id="KW-0378">Hydrolase</keyword>
<dbReference type="InterPro" id="IPR045175">
    <property type="entry name" value="M28_fam"/>
</dbReference>
<keyword evidence="11" id="KW-0325">Glycoprotein</keyword>
<comment type="function">
    <text evidence="12">Extracellular aminopeptidase that allows assimilation of proteinaceous substrates.</text>
</comment>
<evidence type="ECO:0000256" key="11">
    <source>
        <dbReference type="ARBA" id="ARBA00023180"/>
    </source>
</evidence>
<sequence>MRANTALAIVGAYLHAVHAAPAETLISVDADLRLVKTSAQDPGQWVTEQEKFDRFTSKNIGFIDITDIKVRITNYLVPLQLRLPFEDERFQDLTSEQDEDVLLALSTPDDQVVSRRAVQYPAGAEHKDEANGFISKANMNGPKSWLKTFSDFHTRHYQSQTGIEASKWLFDQVKSIAAANPAITVQQMKHRINQPSVIARIPGQTSNLVIVGAHLDSTAGNPQTRSPGADDNGTGTVTHLEAFRVLVAGGFKPKNTLEFHWYAGEEGGLIGSAEVFASYRSSAKTVLAMLNQDMTGYSTGGRVTVFTDNVDQALTTYITALARDARANGFPSAFVNEDVFSRINPNIHTSRDAYDTIMWDAVLRHTKLAIGFLVEASYL</sequence>
<dbReference type="GO" id="GO:0008235">
    <property type="term" value="F:metalloexopeptidase activity"/>
    <property type="evidence" value="ECO:0007669"/>
    <property type="project" value="InterPro"/>
</dbReference>
<feature type="signal peptide" evidence="14">
    <location>
        <begin position="1"/>
        <end position="19"/>
    </location>
</feature>
<keyword evidence="4 14" id="KW-0645">Protease</keyword>
<keyword evidence="8 14" id="KW-0862">Zinc</keyword>
<dbReference type="SUPFAM" id="SSF53187">
    <property type="entry name" value="Zn-dependent exopeptidases"/>
    <property type="match status" value="1"/>
</dbReference>
<keyword evidence="17" id="KW-1185">Reference proteome</keyword>
<proteinExistence type="inferred from homology"/>
<dbReference type="InterPro" id="IPR007484">
    <property type="entry name" value="Peptidase_M28"/>
</dbReference>
<dbReference type="GO" id="GO:0006508">
    <property type="term" value="P:proteolysis"/>
    <property type="evidence" value="ECO:0007669"/>
    <property type="project" value="UniProtKB-KW"/>
</dbReference>
<keyword evidence="5 14" id="KW-0479">Metal-binding</keyword>
<dbReference type="PANTHER" id="PTHR12147">
    <property type="entry name" value="METALLOPEPTIDASE M28 FAMILY MEMBER"/>
    <property type="match status" value="1"/>
</dbReference>
<keyword evidence="9" id="KW-0865">Zymogen</keyword>
<keyword evidence="3 16" id="KW-0031">Aminopeptidase</keyword>
<name>A0A545WDW6_9HYPO</name>
<comment type="subunit">
    <text evidence="2">Monomer.</text>
</comment>
<keyword evidence="6 14" id="KW-0732">Signal</keyword>
<evidence type="ECO:0000256" key="10">
    <source>
        <dbReference type="ARBA" id="ARBA00023157"/>
    </source>
</evidence>
<dbReference type="STRING" id="43265.A0A545WDW6"/>
<evidence type="ECO:0000256" key="4">
    <source>
        <dbReference type="ARBA" id="ARBA00022670"/>
    </source>
</evidence>
<dbReference type="OrthoDB" id="2214at2759"/>
<evidence type="ECO:0000256" key="7">
    <source>
        <dbReference type="ARBA" id="ARBA00022801"/>
    </source>
</evidence>
<comment type="similarity">
    <text evidence="13">Belongs to the peptidase M28 family. M28E subfamily.</text>
</comment>
<evidence type="ECO:0000259" key="15">
    <source>
        <dbReference type="Pfam" id="PF04389"/>
    </source>
</evidence>
<evidence type="ECO:0000256" key="8">
    <source>
        <dbReference type="ARBA" id="ARBA00022833"/>
    </source>
</evidence>
<dbReference type="Pfam" id="PF04389">
    <property type="entry name" value="Peptidase_M28"/>
    <property type="match status" value="1"/>
</dbReference>
<comment type="caution">
    <text evidence="16">The sequence shown here is derived from an EMBL/GenBank/DDBJ whole genome shotgun (WGS) entry which is preliminary data.</text>
</comment>
<evidence type="ECO:0000256" key="13">
    <source>
        <dbReference type="ARBA" id="ARBA00043962"/>
    </source>
</evidence>
<feature type="chain" id="PRO_5022268919" description="Peptide hydrolase" evidence="14">
    <location>
        <begin position="20"/>
        <end position="379"/>
    </location>
</feature>